<dbReference type="Proteomes" id="UP000324701">
    <property type="component" value="Unassembled WGS sequence"/>
</dbReference>
<dbReference type="InterPro" id="IPR036388">
    <property type="entry name" value="WH-like_DNA-bd_sf"/>
</dbReference>
<sequence>MDPSQTMTRAVAALAVTGHAEDILAQRYGISSRAAHNMLTRLSGRYKKSVALIADQLVSGRDGAGSDGQRADEPTTMPGQRPTGARRDGVKIVDKALTRC</sequence>
<keyword evidence="4" id="KW-1185">Reference proteome</keyword>
<evidence type="ECO:0000313" key="4">
    <source>
        <dbReference type="Proteomes" id="UP000324701"/>
    </source>
</evidence>
<dbReference type="Gene3D" id="1.10.10.10">
    <property type="entry name" value="Winged helix-like DNA-binding domain superfamily/Winged helix DNA-binding domain"/>
    <property type="match status" value="1"/>
</dbReference>
<feature type="region of interest" description="Disordered" evidence="1">
    <location>
        <begin position="59"/>
        <end position="90"/>
    </location>
</feature>
<evidence type="ECO:0000256" key="1">
    <source>
        <dbReference type="SAM" id="MobiDB-lite"/>
    </source>
</evidence>
<accession>A0A5B1BLX1</accession>
<evidence type="ECO:0000259" key="2">
    <source>
        <dbReference type="Pfam" id="PF03861"/>
    </source>
</evidence>
<reference evidence="3 4" key="1">
    <citation type="submission" date="2019-09" db="EMBL/GenBank/DDBJ databases">
        <title>Report of infection by Mycobacterium simiae a patient suffering from pulmonary tuberculosis.</title>
        <authorList>
            <person name="Mohanty P.S."/>
            <person name="Bansal A.K."/>
            <person name="Singh H."/>
            <person name="Sharma S."/>
            <person name="Patil S.A."/>
            <person name="Upadhaya P."/>
            <person name="Singh P.K."/>
            <person name="Kumar D."/>
            <person name="Kumar S."/>
            <person name="Singh R.K."/>
            <person name="Chaudhary B."/>
        </authorList>
    </citation>
    <scope>NUCLEOTIDE SEQUENCE [LARGE SCALE GENOMIC DNA]</scope>
    <source>
        <strain evidence="3 4">JAL-560-SIM</strain>
    </source>
</reference>
<dbReference type="RefSeq" id="WP_149654712.1">
    <property type="nucleotide sequence ID" value="NZ_VTZN01000090.1"/>
</dbReference>
<proteinExistence type="predicted"/>
<gene>
    <name evidence="3" type="ORF">F0Q45_15135</name>
</gene>
<name>A0A5B1BLX1_MYCSI</name>
<dbReference type="Pfam" id="PF03861">
    <property type="entry name" value="ANTAR"/>
    <property type="match status" value="1"/>
</dbReference>
<dbReference type="AlphaFoldDB" id="A0A5B1BLX1"/>
<dbReference type="InterPro" id="IPR005561">
    <property type="entry name" value="ANTAR"/>
</dbReference>
<dbReference type="EMBL" id="VTZN01000090">
    <property type="protein sequence ID" value="KAA1249456.1"/>
    <property type="molecule type" value="Genomic_DNA"/>
</dbReference>
<feature type="domain" description="ANTAR" evidence="2">
    <location>
        <begin position="7"/>
        <end position="58"/>
    </location>
</feature>
<comment type="caution">
    <text evidence="3">The sequence shown here is derived from an EMBL/GenBank/DDBJ whole genome shotgun (WGS) entry which is preliminary data.</text>
</comment>
<dbReference type="GO" id="GO:0003723">
    <property type="term" value="F:RNA binding"/>
    <property type="evidence" value="ECO:0007669"/>
    <property type="project" value="InterPro"/>
</dbReference>
<organism evidence="3 4">
    <name type="scientific">Mycobacterium simiae</name>
    <name type="common">Mycobacterium habana</name>
    <dbReference type="NCBI Taxonomy" id="1784"/>
    <lineage>
        <taxon>Bacteria</taxon>
        <taxon>Bacillati</taxon>
        <taxon>Actinomycetota</taxon>
        <taxon>Actinomycetes</taxon>
        <taxon>Mycobacteriales</taxon>
        <taxon>Mycobacteriaceae</taxon>
        <taxon>Mycobacterium</taxon>
        <taxon>Mycobacterium simiae complex</taxon>
    </lineage>
</organism>
<evidence type="ECO:0000313" key="3">
    <source>
        <dbReference type="EMBL" id="KAA1249456.1"/>
    </source>
</evidence>
<protein>
    <submittedName>
        <fullName evidence="3">ANTAR domain-containing protein</fullName>
    </submittedName>
</protein>